<protein>
    <recommendedName>
        <fullName evidence="4">DUF4345 domain-containing protein</fullName>
    </recommendedName>
</protein>
<dbReference type="AlphaFoldDB" id="A0A4R3I6T1"/>
<sequence>MESSVILRLVGGVLILAGILLAANPELVSNKPVPEDTFAAVERRIWWGLIIGVGFLPMFHQQWGPWGATLAATGSSLMLGLLVARLIGIALDGSVAKQWLNVGIELVIMVPLVWWYFRARA</sequence>
<keyword evidence="1" id="KW-1133">Transmembrane helix</keyword>
<name>A0A4R3I6T1_9GAMM</name>
<organism evidence="2 3">
    <name type="scientific">Reinekea marinisedimentorum</name>
    <dbReference type="NCBI Taxonomy" id="230495"/>
    <lineage>
        <taxon>Bacteria</taxon>
        <taxon>Pseudomonadati</taxon>
        <taxon>Pseudomonadota</taxon>
        <taxon>Gammaproteobacteria</taxon>
        <taxon>Oceanospirillales</taxon>
        <taxon>Saccharospirillaceae</taxon>
        <taxon>Reinekea</taxon>
    </lineage>
</organism>
<dbReference type="Pfam" id="PF14248">
    <property type="entry name" value="DUF4345"/>
    <property type="match status" value="1"/>
</dbReference>
<feature type="transmembrane region" description="Helical" evidence="1">
    <location>
        <begin position="44"/>
        <end position="60"/>
    </location>
</feature>
<comment type="caution">
    <text evidence="2">The sequence shown here is derived from an EMBL/GenBank/DDBJ whole genome shotgun (WGS) entry which is preliminary data.</text>
</comment>
<accession>A0A4R3I6T1</accession>
<feature type="transmembrane region" description="Helical" evidence="1">
    <location>
        <begin position="6"/>
        <end position="23"/>
    </location>
</feature>
<evidence type="ECO:0008006" key="4">
    <source>
        <dbReference type="Google" id="ProtNLM"/>
    </source>
</evidence>
<dbReference type="RefSeq" id="WP_132702319.1">
    <property type="nucleotide sequence ID" value="NZ_SLZR01000012.1"/>
</dbReference>
<proteinExistence type="predicted"/>
<dbReference type="InterPro" id="IPR025597">
    <property type="entry name" value="DUF4345"/>
</dbReference>
<gene>
    <name evidence="2" type="ORF">BCF53_11274</name>
</gene>
<dbReference type="EMBL" id="SLZR01000012">
    <property type="protein sequence ID" value="TCS39789.1"/>
    <property type="molecule type" value="Genomic_DNA"/>
</dbReference>
<evidence type="ECO:0000313" key="3">
    <source>
        <dbReference type="Proteomes" id="UP000295793"/>
    </source>
</evidence>
<keyword evidence="1" id="KW-0812">Transmembrane</keyword>
<feature type="transmembrane region" description="Helical" evidence="1">
    <location>
        <begin position="66"/>
        <end position="87"/>
    </location>
</feature>
<reference evidence="2 3" key="1">
    <citation type="submission" date="2019-03" db="EMBL/GenBank/DDBJ databases">
        <title>Genomic Encyclopedia of Archaeal and Bacterial Type Strains, Phase II (KMG-II): from individual species to whole genera.</title>
        <authorList>
            <person name="Goeker M."/>
        </authorList>
    </citation>
    <scope>NUCLEOTIDE SEQUENCE [LARGE SCALE GENOMIC DNA]</scope>
    <source>
        <strain evidence="2 3">DSM 15388</strain>
    </source>
</reference>
<dbReference type="Proteomes" id="UP000295793">
    <property type="component" value="Unassembled WGS sequence"/>
</dbReference>
<evidence type="ECO:0000256" key="1">
    <source>
        <dbReference type="SAM" id="Phobius"/>
    </source>
</evidence>
<dbReference type="OrthoDB" id="6198426at2"/>
<feature type="transmembrane region" description="Helical" evidence="1">
    <location>
        <begin position="99"/>
        <end position="117"/>
    </location>
</feature>
<keyword evidence="3" id="KW-1185">Reference proteome</keyword>
<evidence type="ECO:0000313" key="2">
    <source>
        <dbReference type="EMBL" id="TCS39789.1"/>
    </source>
</evidence>
<keyword evidence="1" id="KW-0472">Membrane</keyword>